<dbReference type="Proteomes" id="UP000472262">
    <property type="component" value="Unassembled WGS sequence"/>
</dbReference>
<evidence type="ECO:0000256" key="9">
    <source>
        <dbReference type="SAM" id="MobiDB-lite"/>
    </source>
</evidence>
<dbReference type="PROSITE" id="PS00211">
    <property type="entry name" value="ABC_TRANSPORTER_1"/>
    <property type="match status" value="2"/>
</dbReference>
<dbReference type="CDD" id="cd03221">
    <property type="entry name" value="ABCF_EF-3"/>
    <property type="match status" value="2"/>
</dbReference>
<feature type="compositionally biased region" description="Basic and acidic residues" evidence="9">
    <location>
        <begin position="96"/>
        <end position="106"/>
    </location>
</feature>
<dbReference type="InterPro" id="IPR058770">
    <property type="entry name" value="PWI_ABCF3"/>
</dbReference>
<protein>
    <recommendedName>
        <fullName evidence="8">ATP-binding cassette sub-family F member 3</fullName>
    </recommendedName>
</protein>
<dbReference type="InterPro" id="IPR032781">
    <property type="entry name" value="ABC_tran_Xtn"/>
</dbReference>
<dbReference type="InterPro" id="IPR027417">
    <property type="entry name" value="P-loop_NTPase"/>
</dbReference>
<dbReference type="FunFam" id="3.40.50.300:FF:000688">
    <property type="entry name" value="ATP-binding cassette sub-family F member 3"/>
    <property type="match status" value="1"/>
</dbReference>
<keyword evidence="12" id="KW-1185">Reference proteome</keyword>
<reference evidence="11" key="1">
    <citation type="submission" date="2025-08" db="UniProtKB">
        <authorList>
            <consortium name="Ensembl"/>
        </authorList>
    </citation>
    <scope>IDENTIFICATION</scope>
</reference>
<dbReference type="SUPFAM" id="SSF52540">
    <property type="entry name" value="P-loop containing nucleoside triphosphate hydrolases"/>
    <property type="match status" value="2"/>
</dbReference>
<evidence type="ECO:0000256" key="4">
    <source>
        <dbReference type="ARBA" id="ARBA00022741"/>
    </source>
</evidence>
<keyword evidence="2" id="KW-0597">Phosphoprotein</keyword>
<name>A0A672QX44_SINGR</name>
<dbReference type="GO" id="GO:0016887">
    <property type="term" value="F:ATP hydrolysis activity"/>
    <property type="evidence" value="ECO:0007669"/>
    <property type="project" value="InterPro"/>
</dbReference>
<dbReference type="Pfam" id="PF00005">
    <property type="entry name" value="ABC_tran"/>
    <property type="match status" value="2"/>
</dbReference>
<dbReference type="PROSITE" id="PS50893">
    <property type="entry name" value="ABC_TRANSPORTER_2"/>
    <property type="match status" value="2"/>
</dbReference>
<dbReference type="Pfam" id="PF12848">
    <property type="entry name" value="ABC_tran_Xtn"/>
    <property type="match status" value="1"/>
</dbReference>
<dbReference type="Ensembl" id="ENSSGRT00000086041.1">
    <property type="protein sequence ID" value="ENSSGRP00000080799.1"/>
    <property type="gene ID" value="ENSSGRG00000040377.1"/>
</dbReference>
<evidence type="ECO:0000259" key="10">
    <source>
        <dbReference type="PROSITE" id="PS50893"/>
    </source>
</evidence>
<feature type="region of interest" description="Disordered" evidence="9">
    <location>
        <begin position="63"/>
        <end position="106"/>
    </location>
</feature>
<proteinExistence type="inferred from homology"/>
<evidence type="ECO:0000256" key="5">
    <source>
        <dbReference type="ARBA" id="ARBA00022840"/>
    </source>
</evidence>
<keyword evidence="3" id="KW-0677">Repeat</keyword>
<evidence type="ECO:0000256" key="7">
    <source>
        <dbReference type="ARBA" id="ARBA00023118"/>
    </source>
</evidence>
<evidence type="ECO:0000256" key="6">
    <source>
        <dbReference type="ARBA" id="ARBA00022990"/>
    </source>
</evidence>
<accession>A0A672QX44</accession>
<dbReference type="FunFam" id="3.40.50.300:FF:000104">
    <property type="entry name" value="ATP-binding cassette sub-family F member 3"/>
    <property type="match status" value="1"/>
</dbReference>
<evidence type="ECO:0000256" key="3">
    <source>
        <dbReference type="ARBA" id="ARBA00022737"/>
    </source>
</evidence>
<evidence type="ECO:0000256" key="8">
    <source>
        <dbReference type="ARBA" id="ARBA00073919"/>
    </source>
</evidence>
<dbReference type="SMART" id="SM00382">
    <property type="entry name" value="AAA"/>
    <property type="match status" value="2"/>
</dbReference>
<gene>
    <name evidence="11" type="primary">abcf3</name>
</gene>
<dbReference type="Gene3D" id="3.40.50.300">
    <property type="entry name" value="P-loop containing nucleotide triphosphate hydrolases"/>
    <property type="match status" value="2"/>
</dbReference>
<dbReference type="PANTHER" id="PTHR19211">
    <property type="entry name" value="ATP-BINDING TRANSPORT PROTEIN-RELATED"/>
    <property type="match status" value="1"/>
</dbReference>
<comment type="similarity">
    <text evidence="1">Belongs to the ABC transporter superfamily. ABCF family. EF3 subfamily.</text>
</comment>
<feature type="domain" description="ABC transporter" evidence="10">
    <location>
        <begin position="427"/>
        <end position="642"/>
    </location>
</feature>
<evidence type="ECO:0000313" key="11">
    <source>
        <dbReference type="Ensembl" id="ENSSGRP00000080799.1"/>
    </source>
</evidence>
<dbReference type="InterPro" id="IPR050611">
    <property type="entry name" value="ABCF"/>
</dbReference>
<dbReference type="InterPro" id="IPR003439">
    <property type="entry name" value="ABC_transporter-like_ATP-bd"/>
</dbReference>
<evidence type="ECO:0000313" key="12">
    <source>
        <dbReference type="Proteomes" id="UP000472262"/>
    </source>
</evidence>
<dbReference type="InterPro" id="IPR017871">
    <property type="entry name" value="ABC_transporter-like_CS"/>
</dbReference>
<evidence type="ECO:0000256" key="2">
    <source>
        <dbReference type="ARBA" id="ARBA00022553"/>
    </source>
</evidence>
<keyword evidence="6" id="KW-0007">Acetylation</keyword>
<keyword evidence="4" id="KW-0547">Nucleotide-binding</keyword>
<feature type="domain" description="ABC transporter" evidence="10">
    <location>
        <begin position="113"/>
        <end position="359"/>
    </location>
</feature>
<reference evidence="11" key="2">
    <citation type="submission" date="2025-09" db="UniProtKB">
        <authorList>
            <consortium name="Ensembl"/>
        </authorList>
    </citation>
    <scope>IDENTIFICATION</scope>
</reference>
<keyword evidence="7" id="KW-0051">Antiviral defense</keyword>
<evidence type="ECO:0000256" key="1">
    <source>
        <dbReference type="ARBA" id="ARBA00011054"/>
    </source>
</evidence>
<feature type="compositionally biased region" description="Basic and acidic residues" evidence="9">
    <location>
        <begin position="63"/>
        <end position="77"/>
    </location>
</feature>
<dbReference type="Pfam" id="PF26051">
    <property type="entry name" value="PWI_ABCF3"/>
    <property type="match status" value="1"/>
</dbReference>
<dbReference type="InterPro" id="IPR003593">
    <property type="entry name" value="AAA+_ATPase"/>
</dbReference>
<dbReference type="GO" id="GO:0051607">
    <property type="term" value="P:defense response to virus"/>
    <property type="evidence" value="ECO:0007669"/>
    <property type="project" value="UniProtKB-KW"/>
</dbReference>
<keyword evidence="5" id="KW-0067">ATP-binding</keyword>
<dbReference type="PANTHER" id="PTHR19211:SF117">
    <property type="entry name" value="ATP-BINDING CASSETTE SUB-FAMILY F MEMBER 3"/>
    <property type="match status" value="1"/>
</dbReference>
<dbReference type="GO" id="GO:0005524">
    <property type="term" value="F:ATP binding"/>
    <property type="evidence" value="ECO:0007669"/>
    <property type="project" value="UniProtKB-KW"/>
</dbReference>
<dbReference type="AlphaFoldDB" id="A0A672QX44"/>
<sequence length="644" mass="72787">MAAYVQILKNEFPQIDCELFDYITAVLDSGGSDFEDGDEVFDAIGDVLQETVDAKKLEKAEAKLKAKHERRNEKDSQKSSSSPLVLEEASASQASSKKENRVDSSGKNRSYDIRIENFDVSFGERCLLLGAELCLASGRRYGLIGRNGLGKTTLLKMLASRSLRVPLHISILHVEQEVAGDDTVALQSVLESDTVREELLKEERTLNAHIANGTADGLESVRLSEIYAKLEEIEADKAPARASVILAGLGFSAKMQQQATKEFSGGWRMRLALARALFARPDLLLLDEPTNMLDVRAILWLENYLQTWQSTILVVSHDRNFLNAVVTDIIHLHSQRLESYRGDYENFIKTKEDRLKNQQREYEAQLQYREHIQVFIDRFRYNANRAAQVQSKLKLLEKLPELKPMVKESEAVLRFPDNFEKLSPPILQLDEVEFGYNPDQRLFNGLSVSADLESRICIVGENGAGKSTVLKLLMGELTPVNGTRYAHRNLKIGYFSQHHVDQLDLNVCSIELLLKRFPGHTEEEYRHQLGGYGITGELATRPVASLSGGQKSRVAFAQMTMPCPNFYILDEPTNHLDMETIEALANALNKFRGGVVLVSHDERLIRMVCKELWVCEAGRVQRVDGGFDEYKDILQEQFRREGYL</sequence>
<organism evidence="11 12">
    <name type="scientific">Sinocyclocheilus grahami</name>
    <name type="common">Dianchi golden-line fish</name>
    <name type="synonym">Barbus grahami</name>
    <dbReference type="NCBI Taxonomy" id="75366"/>
    <lineage>
        <taxon>Eukaryota</taxon>
        <taxon>Metazoa</taxon>
        <taxon>Chordata</taxon>
        <taxon>Craniata</taxon>
        <taxon>Vertebrata</taxon>
        <taxon>Euteleostomi</taxon>
        <taxon>Actinopterygii</taxon>
        <taxon>Neopterygii</taxon>
        <taxon>Teleostei</taxon>
        <taxon>Ostariophysi</taxon>
        <taxon>Cypriniformes</taxon>
        <taxon>Cyprinidae</taxon>
        <taxon>Cyprininae</taxon>
        <taxon>Sinocyclocheilus</taxon>
    </lineage>
</organism>